<dbReference type="Proteomes" id="UP000054564">
    <property type="component" value="Unassembled WGS sequence"/>
</dbReference>
<organism evidence="3 4">
    <name type="scientific">Puccinia striiformis f. sp. tritici PST-78</name>
    <dbReference type="NCBI Taxonomy" id="1165861"/>
    <lineage>
        <taxon>Eukaryota</taxon>
        <taxon>Fungi</taxon>
        <taxon>Dikarya</taxon>
        <taxon>Basidiomycota</taxon>
        <taxon>Pucciniomycotina</taxon>
        <taxon>Pucciniomycetes</taxon>
        <taxon>Pucciniales</taxon>
        <taxon>Pucciniaceae</taxon>
        <taxon>Puccinia</taxon>
    </lineage>
</organism>
<protein>
    <submittedName>
        <fullName evidence="3">Uncharacterized protein</fullName>
    </submittedName>
</protein>
<evidence type="ECO:0000256" key="1">
    <source>
        <dbReference type="SAM" id="MobiDB-lite"/>
    </source>
</evidence>
<keyword evidence="2" id="KW-0732">Signal</keyword>
<feature type="chain" id="PRO_5005549332" evidence="2">
    <location>
        <begin position="21"/>
        <end position="434"/>
    </location>
</feature>
<feature type="signal peptide" evidence="2">
    <location>
        <begin position="1"/>
        <end position="20"/>
    </location>
</feature>
<reference evidence="4" key="1">
    <citation type="submission" date="2014-03" db="EMBL/GenBank/DDBJ databases">
        <title>The Genome Sequence of Puccinia striiformis f. sp. tritici PST-78.</title>
        <authorList>
            <consortium name="The Broad Institute Genome Sequencing Platform"/>
            <person name="Cuomo C."/>
            <person name="Hulbert S."/>
            <person name="Chen X."/>
            <person name="Walker B."/>
            <person name="Young S.K."/>
            <person name="Zeng Q."/>
            <person name="Gargeya S."/>
            <person name="Fitzgerald M."/>
            <person name="Haas B."/>
            <person name="Abouelleil A."/>
            <person name="Alvarado L."/>
            <person name="Arachchi H.M."/>
            <person name="Berlin A.M."/>
            <person name="Chapman S.B."/>
            <person name="Goldberg J."/>
            <person name="Griggs A."/>
            <person name="Gujja S."/>
            <person name="Hansen M."/>
            <person name="Howarth C."/>
            <person name="Imamovic A."/>
            <person name="Larimer J."/>
            <person name="McCowan C."/>
            <person name="Montmayeur A."/>
            <person name="Murphy C."/>
            <person name="Neiman D."/>
            <person name="Pearson M."/>
            <person name="Priest M."/>
            <person name="Roberts A."/>
            <person name="Saif S."/>
            <person name="Shea T."/>
            <person name="Sisk P."/>
            <person name="Sykes S."/>
            <person name="Wortman J."/>
            <person name="Nusbaum C."/>
            <person name="Birren B."/>
        </authorList>
    </citation>
    <scope>NUCLEOTIDE SEQUENCE [LARGE SCALE GENOMIC DNA]</scope>
    <source>
        <strain evidence="4">race PST-78</strain>
    </source>
</reference>
<evidence type="ECO:0000256" key="2">
    <source>
        <dbReference type="SAM" id="SignalP"/>
    </source>
</evidence>
<dbReference type="AlphaFoldDB" id="A0A0L0V2K5"/>
<evidence type="ECO:0000313" key="3">
    <source>
        <dbReference type="EMBL" id="KNE93518.1"/>
    </source>
</evidence>
<comment type="caution">
    <text evidence="3">The sequence shown here is derived from an EMBL/GenBank/DDBJ whole genome shotgun (WGS) entry which is preliminary data.</text>
</comment>
<sequence>MSPISSLRIILGGIVIGCIAHIDPASKFEGLEPIFFDEPWDLEHHEGIHHGDGKNGAWLGHSWPHTHEDQEHLAPSSVSSSGSSTDPSAIELESKDTKVLSHDVELAKLSVNTGGSDGDSVLPFKKRKLRKLASNLSKKSRYEEDQPPSRDQAGSPKDRSHDPSSVSKEGVQSDAPRLIFHIDPESVMSRQLVFDLRDCISPSKNQDKTYLFFQEKIKKVMEGTTDNELVIHLEGNPDSLQNFKNDMKKIRKALPPGGKKRTSGGPSVLADRALLSFSERSEIWKAFYQHRLRLQFIINNPAPVWGMTSRLPKMERLLLAYLFIVDMITTIVPKTGEKVGVIKSEIFTTALRSFEDFSKIVNPSNNPLFPKKLEMRLIWKYVVNWIRSDQYYSTSELIQKNDLGDNWKSTFSVIFALSIDRLSLKHAAALINPT</sequence>
<feature type="region of interest" description="Disordered" evidence="1">
    <location>
        <begin position="135"/>
        <end position="177"/>
    </location>
</feature>
<evidence type="ECO:0000313" key="4">
    <source>
        <dbReference type="Proteomes" id="UP000054564"/>
    </source>
</evidence>
<dbReference type="EMBL" id="AJIL01000136">
    <property type="protein sequence ID" value="KNE93518.1"/>
    <property type="molecule type" value="Genomic_DNA"/>
</dbReference>
<feature type="compositionally biased region" description="Low complexity" evidence="1">
    <location>
        <begin position="76"/>
        <end position="88"/>
    </location>
</feature>
<gene>
    <name evidence="3" type="ORF">PSTG_13145</name>
</gene>
<keyword evidence="4" id="KW-1185">Reference proteome</keyword>
<name>A0A0L0V2K5_9BASI</name>
<accession>A0A0L0V2K5</accession>
<feature type="region of interest" description="Disordered" evidence="1">
    <location>
        <begin position="59"/>
        <end position="91"/>
    </location>
</feature>
<proteinExistence type="predicted"/>